<comment type="caution">
    <text evidence="3">The sequence shown here is derived from an EMBL/GenBank/DDBJ whole genome shotgun (WGS) entry which is preliminary data.</text>
</comment>
<dbReference type="GO" id="GO:0004252">
    <property type="term" value="F:serine-type endopeptidase activity"/>
    <property type="evidence" value="ECO:0007669"/>
    <property type="project" value="InterPro"/>
</dbReference>
<feature type="domain" description="Peptidase S1" evidence="2">
    <location>
        <begin position="198"/>
        <end position="237"/>
    </location>
</feature>
<evidence type="ECO:0000313" key="4">
    <source>
        <dbReference type="Proteomes" id="UP000719412"/>
    </source>
</evidence>
<dbReference type="GO" id="GO:0006508">
    <property type="term" value="P:proteolysis"/>
    <property type="evidence" value="ECO:0007669"/>
    <property type="project" value="InterPro"/>
</dbReference>
<evidence type="ECO:0000256" key="1">
    <source>
        <dbReference type="SAM" id="MobiDB-lite"/>
    </source>
</evidence>
<accession>A0A8J6HS12</accession>
<feature type="region of interest" description="Disordered" evidence="1">
    <location>
        <begin position="1"/>
        <end position="29"/>
    </location>
</feature>
<organism evidence="3 4">
    <name type="scientific">Tenebrio molitor</name>
    <name type="common">Yellow mealworm beetle</name>
    <dbReference type="NCBI Taxonomy" id="7067"/>
    <lineage>
        <taxon>Eukaryota</taxon>
        <taxon>Metazoa</taxon>
        <taxon>Ecdysozoa</taxon>
        <taxon>Arthropoda</taxon>
        <taxon>Hexapoda</taxon>
        <taxon>Insecta</taxon>
        <taxon>Pterygota</taxon>
        <taxon>Neoptera</taxon>
        <taxon>Endopterygota</taxon>
        <taxon>Coleoptera</taxon>
        <taxon>Polyphaga</taxon>
        <taxon>Cucujiformia</taxon>
        <taxon>Tenebrionidae</taxon>
        <taxon>Tenebrio</taxon>
    </lineage>
</organism>
<keyword evidence="4" id="KW-1185">Reference proteome</keyword>
<dbReference type="AlphaFoldDB" id="A0A8J6HS12"/>
<reference evidence="3" key="2">
    <citation type="submission" date="2021-08" db="EMBL/GenBank/DDBJ databases">
        <authorList>
            <person name="Eriksson T."/>
        </authorList>
    </citation>
    <scope>NUCLEOTIDE SEQUENCE</scope>
    <source>
        <strain evidence="3">Stoneville</strain>
        <tissue evidence="3">Whole head</tissue>
    </source>
</reference>
<dbReference type="EMBL" id="JABDTM020011239">
    <property type="protein sequence ID" value="KAH0820651.1"/>
    <property type="molecule type" value="Genomic_DNA"/>
</dbReference>
<proteinExistence type="predicted"/>
<dbReference type="InterPro" id="IPR009003">
    <property type="entry name" value="Peptidase_S1_PA"/>
</dbReference>
<dbReference type="Pfam" id="PF00089">
    <property type="entry name" value="Trypsin"/>
    <property type="match status" value="1"/>
</dbReference>
<dbReference type="Proteomes" id="UP000719412">
    <property type="component" value="Unassembled WGS sequence"/>
</dbReference>
<sequence>MNVDGVDGNSEIDEEMTKKPPDIADEANAAKQDLVSKKSGGGDLYNIDNVDHEVEDLHFFAFCEKKAIKMPFVPFVLACFQVSAPPRLENPDSDEKDAIFGLDTQIIIGRTIPNLTPISYEIHGFCDASQIAYGAWYTGLFTYNDGPDQHTSDVVPSMRIHVLPDLQRFTPMGNGEKAFPIVVQVCGKSSTTKDPTLIVGGRVSKKGQFPWQAALYSSIDKSFLCGGSLLNERVILTDKLSTI</sequence>
<dbReference type="InterPro" id="IPR043504">
    <property type="entry name" value="Peptidase_S1_PA_chymotrypsin"/>
</dbReference>
<evidence type="ECO:0000313" key="3">
    <source>
        <dbReference type="EMBL" id="KAH0820651.1"/>
    </source>
</evidence>
<name>A0A8J6HS12_TENMO</name>
<dbReference type="Gene3D" id="2.40.10.10">
    <property type="entry name" value="Trypsin-like serine proteases"/>
    <property type="match status" value="1"/>
</dbReference>
<dbReference type="InterPro" id="IPR001254">
    <property type="entry name" value="Trypsin_dom"/>
</dbReference>
<evidence type="ECO:0000259" key="2">
    <source>
        <dbReference type="Pfam" id="PF00089"/>
    </source>
</evidence>
<dbReference type="SUPFAM" id="SSF50494">
    <property type="entry name" value="Trypsin-like serine proteases"/>
    <property type="match status" value="1"/>
</dbReference>
<protein>
    <recommendedName>
        <fullName evidence="2">Peptidase S1 domain-containing protein</fullName>
    </recommendedName>
</protein>
<reference evidence="3" key="1">
    <citation type="journal article" date="2020" name="J Insects Food Feed">
        <title>The yellow mealworm (Tenebrio molitor) genome: a resource for the emerging insects as food and feed industry.</title>
        <authorList>
            <person name="Eriksson T."/>
            <person name="Andere A."/>
            <person name="Kelstrup H."/>
            <person name="Emery V."/>
            <person name="Picard C."/>
        </authorList>
    </citation>
    <scope>NUCLEOTIDE SEQUENCE</scope>
    <source>
        <strain evidence="3">Stoneville</strain>
        <tissue evidence="3">Whole head</tissue>
    </source>
</reference>
<gene>
    <name evidence="3" type="ORF">GEV33_002140</name>
</gene>